<accession>A0ABP1RVW2</accession>
<name>A0ABP1RVW2_9HEXA</name>
<comment type="caution">
    <text evidence="1">The sequence shown here is derived from an EMBL/GenBank/DDBJ whole genome shotgun (WGS) entry which is preliminary data.</text>
</comment>
<protein>
    <submittedName>
        <fullName evidence="1">Uncharacterized protein</fullName>
    </submittedName>
</protein>
<proteinExistence type="predicted"/>
<dbReference type="EMBL" id="CAXLJM020000115">
    <property type="protein sequence ID" value="CAL8137186.1"/>
    <property type="molecule type" value="Genomic_DNA"/>
</dbReference>
<evidence type="ECO:0000313" key="1">
    <source>
        <dbReference type="EMBL" id="CAL8137186.1"/>
    </source>
</evidence>
<reference evidence="1 2" key="1">
    <citation type="submission" date="2024-08" db="EMBL/GenBank/DDBJ databases">
        <authorList>
            <person name="Cucini C."/>
            <person name="Frati F."/>
        </authorList>
    </citation>
    <scope>NUCLEOTIDE SEQUENCE [LARGE SCALE GENOMIC DNA]</scope>
</reference>
<evidence type="ECO:0000313" key="2">
    <source>
        <dbReference type="Proteomes" id="UP001642540"/>
    </source>
</evidence>
<gene>
    <name evidence="1" type="ORF">ODALV1_LOCUS26806</name>
</gene>
<dbReference type="Proteomes" id="UP001642540">
    <property type="component" value="Unassembled WGS sequence"/>
</dbReference>
<sequence length="103" mass="11552">MRGYKGVRLAPTDFKANASGSYNTSNGNFEPSATLIDHAYVSNKSKFNKADAIEFFSSDYHLIYTVYKSVKRKLGPKVIDYRCVKKIIIKSLNGMSKMSSGHF</sequence>
<organism evidence="1 2">
    <name type="scientific">Orchesella dallaii</name>
    <dbReference type="NCBI Taxonomy" id="48710"/>
    <lineage>
        <taxon>Eukaryota</taxon>
        <taxon>Metazoa</taxon>
        <taxon>Ecdysozoa</taxon>
        <taxon>Arthropoda</taxon>
        <taxon>Hexapoda</taxon>
        <taxon>Collembola</taxon>
        <taxon>Entomobryomorpha</taxon>
        <taxon>Entomobryoidea</taxon>
        <taxon>Orchesellidae</taxon>
        <taxon>Orchesellinae</taxon>
        <taxon>Orchesella</taxon>
    </lineage>
</organism>
<keyword evidence="2" id="KW-1185">Reference proteome</keyword>